<feature type="transmembrane region" description="Helical" evidence="1">
    <location>
        <begin position="117"/>
        <end position="134"/>
    </location>
</feature>
<accession>Q1MY19</accession>
<evidence type="ECO:0000256" key="1">
    <source>
        <dbReference type="SAM" id="Phobius"/>
    </source>
</evidence>
<dbReference type="EMBL" id="AAQH01000030">
    <property type="protein sequence ID" value="EAT10877.1"/>
    <property type="molecule type" value="Genomic_DNA"/>
</dbReference>
<dbReference type="AlphaFoldDB" id="Q1MY19"/>
<keyword evidence="1" id="KW-0812">Transmembrane</keyword>
<feature type="transmembrane region" description="Helical" evidence="1">
    <location>
        <begin position="82"/>
        <end position="105"/>
    </location>
</feature>
<dbReference type="STRING" id="207949.RED65_02023"/>
<organism evidence="2 3">
    <name type="scientific">Bermanella marisrubri</name>
    <dbReference type="NCBI Taxonomy" id="207949"/>
    <lineage>
        <taxon>Bacteria</taxon>
        <taxon>Pseudomonadati</taxon>
        <taxon>Pseudomonadota</taxon>
        <taxon>Gammaproteobacteria</taxon>
        <taxon>Oceanospirillales</taxon>
        <taxon>Oceanospirillaceae</taxon>
        <taxon>Bermanella</taxon>
    </lineage>
</organism>
<dbReference type="HOGENOM" id="CLU_1599503_0_0_6"/>
<comment type="caution">
    <text evidence="2">The sequence shown here is derived from an EMBL/GenBank/DDBJ whole genome shotgun (WGS) entry which is preliminary data.</text>
</comment>
<dbReference type="Proteomes" id="UP000004263">
    <property type="component" value="Unassembled WGS sequence"/>
</dbReference>
<feature type="transmembrane region" description="Helical" evidence="1">
    <location>
        <begin position="26"/>
        <end position="48"/>
    </location>
</feature>
<keyword evidence="1" id="KW-1133">Transmembrane helix</keyword>
<keyword evidence="3" id="KW-1185">Reference proteome</keyword>
<evidence type="ECO:0000313" key="3">
    <source>
        <dbReference type="Proteomes" id="UP000004263"/>
    </source>
</evidence>
<evidence type="ECO:0000313" key="2">
    <source>
        <dbReference type="EMBL" id="EAT10877.1"/>
    </source>
</evidence>
<sequence>MIIMLRCISTKRTSANQGLESKMTEILSSIFTNTIGGIATVLLFKFLAKRSKKVRREKLVQLSEEKENIENMREDTDLFLRYSFYSLFRMIFLIMVGVFGYLLTLFPSQTVERAPDVWYMFLFTLSAILLVGSFQEARSAELVLDSKKFESYFSKKMKKFKSNDDA</sequence>
<reference evidence="2 3" key="1">
    <citation type="submission" date="2006-03" db="EMBL/GenBank/DDBJ databases">
        <authorList>
            <person name="Pinhassi J."/>
            <person name="Pedros-Alio C."/>
            <person name="Ferriera S."/>
            <person name="Johnson J."/>
            <person name="Kravitz S."/>
            <person name="Halpern A."/>
            <person name="Remington K."/>
            <person name="Beeson K."/>
            <person name="Tran B."/>
            <person name="Rogers Y.-H."/>
            <person name="Friedman R."/>
            <person name="Venter J.C."/>
        </authorList>
    </citation>
    <scope>NUCLEOTIDE SEQUENCE [LARGE SCALE GENOMIC DNA]</scope>
    <source>
        <strain evidence="2 3">RED65</strain>
    </source>
</reference>
<gene>
    <name evidence="2" type="ORF">RED65_02023</name>
</gene>
<proteinExistence type="predicted"/>
<keyword evidence="1" id="KW-0472">Membrane</keyword>
<name>Q1MY19_9GAMM</name>
<protein>
    <submittedName>
        <fullName evidence="2">Uncharacterized protein</fullName>
    </submittedName>
</protein>